<dbReference type="EMBL" id="QKRW01000009">
    <property type="protein sequence ID" value="RAL65819.1"/>
    <property type="molecule type" value="Genomic_DNA"/>
</dbReference>
<reference evidence="1 2" key="1">
    <citation type="submission" date="2018-06" db="EMBL/GenBank/DDBJ databases">
        <title>Genome Sequence of the Brown Rot Fungal Pathogen Monilinia fructigena.</title>
        <authorList>
            <person name="Landi L."/>
            <person name="De Miccolis Angelini R.M."/>
            <person name="Pollastro S."/>
            <person name="Abate D."/>
            <person name="Faretra F."/>
            <person name="Romanazzi G."/>
        </authorList>
    </citation>
    <scope>NUCLEOTIDE SEQUENCE [LARGE SCALE GENOMIC DNA]</scope>
    <source>
        <strain evidence="1 2">Mfrg269</strain>
    </source>
</reference>
<name>A0A395J591_9HELO</name>
<keyword evidence="2" id="KW-1185">Reference proteome</keyword>
<evidence type="ECO:0000313" key="1">
    <source>
        <dbReference type="EMBL" id="RAL65819.1"/>
    </source>
</evidence>
<comment type="caution">
    <text evidence="1">The sequence shown here is derived from an EMBL/GenBank/DDBJ whole genome shotgun (WGS) entry which is preliminary data.</text>
</comment>
<protein>
    <submittedName>
        <fullName evidence="1">Uncharacterized protein</fullName>
    </submittedName>
</protein>
<accession>A0A395J591</accession>
<gene>
    <name evidence="1" type="ORF">DID88_005482</name>
</gene>
<dbReference type="AlphaFoldDB" id="A0A395J591"/>
<dbReference type="Proteomes" id="UP000249056">
    <property type="component" value="Unassembled WGS sequence"/>
</dbReference>
<proteinExistence type="predicted"/>
<sequence>MGESYTISRIFGQVIEKGGIETKERYIEKREVRYHVQDNGPGASVDEAILSGTSILVISEQLPNPNPQNYILSWYLELFLSMDI</sequence>
<organism evidence="1 2">
    <name type="scientific">Monilinia fructigena</name>
    <dbReference type="NCBI Taxonomy" id="38457"/>
    <lineage>
        <taxon>Eukaryota</taxon>
        <taxon>Fungi</taxon>
        <taxon>Dikarya</taxon>
        <taxon>Ascomycota</taxon>
        <taxon>Pezizomycotina</taxon>
        <taxon>Leotiomycetes</taxon>
        <taxon>Helotiales</taxon>
        <taxon>Sclerotiniaceae</taxon>
        <taxon>Monilinia</taxon>
    </lineage>
</organism>
<evidence type="ECO:0000313" key="2">
    <source>
        <dbReference type="Proteomes" id="UP000249056"/>
    </source>
</evidence>